<gene>
    <name evidence="2" type="ORF">OESDEN_15427</name>
</gene>
<feature type="transmembrane region" description="Helical" evidence="1">
    <location>
        <begin position="279"/>
        <end position="302"/>
    </location>
</feature>
<keyword evidence="1" id="KW-0812">Transmembrane</keyword>
<feature type="transmembrane region" description="Helical" evidence="1">
    <location>
        <begin position="314"/>
        <end position="336"/>
    </location>
</feature>
<feature type="transmembrane region" description="Helical" evidence="1">
    <location>
        <begin position="385"/>
        <end position="406"/>
    </location>
</feature>
<dbReference type="PANTHER" id="PTHR21523">
    <property type="match status" value="1"/>
</dbReference>
<dbReference type="PANTHER" id="PTHR21523:SF37">
    <property type="entry name" value="MLT-TEN (MLT-10) RELATED"/>
    <property type="match status" value="1"/>
</dbReference>
<dbReference type="Proteomes" id="UP000053660">
    <property type="component" value="Unassembled WGS sequence"/>
</dbReference>
<dbReference type="Pfam" id="PF04870">
    <property type="entry name" value="Moulting_cycle"/>
    <property type="match status" value="1"/>
</dbReference>
<name>A0A0B1SIV5_OESDE</name>
<dbReference type="AlphaFoldDB" id="A0A0B1SIV5"/>
<dbReference type="OrthoDB" id="5917548at2759"/>
<dbReference type="EMBL" id="KN566441">
    <property type="protein sequence ID" value="KHJ84854.1"/>
    <property type="molecule type" value="Genomic_DNA"/>
</dbReference>
<proteinExistence type="predicted"/>
<evidence type="ECO:0000256" key="1">
    <source>
        <dbReference type="SAM" id="Phobius"/>
    </source>
</evidence>
<feature type="transmembrane region" description="Helical" evidence="1">
    <location>
        <begin position="343"/>
        <end position="365"/>
    </location>
</feature>
<organism evidence="2 3">
    <name type="scientific">Oesophagostomum dentatum</name>
    <name type="common">Nodular worm</name>
    <dbReference type="NCBI Taxonomy" id="61180"/>
    <lineage>
        <taxon>Eukaryota</taxon>
        <taxon>Metazoa</taxon>
        <taxon>Ecdysozoa</taxon>
        <taxon>Nematoda</taxon>
        <taxon>Chromadorea</taxon>
        <taxon>Rhabditida</taxon>
        <taxon>Rhabditina</taxon>
        <taxon>Rhabditomorpha</taxon>
        <taxon>Strongyloidea</taxon>
        <taxon>Strongylidae</taxon>
        <taxon>Oesophagostomum</taxon>
    </lineage>
</organism>
<keyword evidence="1" id="KW-0472">Membrane</keyword>
<reference evidence="2 3" key="1">
    <citation type="submission" date="2014-03" db="EMBL/GenBank/DDBJ databases">
        <title>Draft genome of the hookworm Oesophagostomum dentatum.</title>
        <authorList>
            <person name="Mitreva M."/>
        </authorList>
    </citation>
    <scope>NUCLEOTIDE SEQUENCE [LARGE SCALE GENOMIC DNA]</scope>
    <source>
        <strain evidence="2 3">OD-Hann</strain>
    </source>
</reference>
<keyword evidence="3" id="KW-1185">Reference proteome</keyword>
<accession>A0A0B1SIV5</accession>
<dbReference type="InterPro" id="IPR006954">
    <property type="entry name" value="Mlt-10-like"/>
</dbReference>
<sequence length="432" mass="47720">MEDKRRADEMIKKRLNFYSKSATDYRKEAGKPRKLGKLRKLHELEHALKPVKTTQMDYMKSEYKKKMKKLTPSERAIAEPIKLVRDGVKLAMMMTGTNMTDFDEKNLRMISPRVMSLVPEDSNSTTNEVNLLSPSLFSLHSNGSGIEKMTSLTNLLNSTGLLKERDQQDWLDFIIETSGAGEAIEEAKLVYGSSSPYNNSAALEDMRNVTDEDAHRTVRDTVRDVAAGRLRYEAKRGLVKLVPVQSRRLKRAIVLSPLSNVILVNDPVTVSQPLILSPVILSALINSPAIFGVVVLSPWLFIPVVLSPRIFSPVVLSPFMFVPVILTPLAFVPVILSPGIMNPFVLSPLVFSPFILSPQVMTPLILSPFALNPFIGTPNVLSPLILSPFVLSPLIFSPAYVSALVLSPYALSPAFQSTGAIFTSIASPSWLS</sequence>
<keyword evidence="1" id="KW-1133">Transmembrane helix</keyword>
<evidence type="ECO:0000313" key="2">
    <source>
        <dbReference type="EMBL" id="KHJ84854.1"/>
    </source>
</evidence>
<evidence type="ECO:0000313" key="3">
    <source>
        <dbReference type="Proteomes" id="UP000053660"/>
    </source>
</evidence>
<protein>
    <submittedName>
        <fullName evidence="2">Uncharacterized protein</fullName>
    </submittedName>
</protein>